<dbReference type="EMBL" id="BAAARA010000005">
    <property type="protein sequence ID" value="GAA2344828.1"/>
    <property type="molecule type" value="Genomic_DNA"/>
</dbReference>
<dbReference type="Proteomes" id="UP001501218">
    <property type="component" value="Unassembled WGS sequence"/>
</dbReference>
<evidence type="ECO:0008006" key="4">
    <source>
        <dbReference type="Google" id="ProtNLM"/>
    </source>
</evidence>
<accession>A0ABP5T3I5</accession>
<feature type="compositionally biased region" description="Basic and acidic residues" evidence="1">
    <location>
        <begin position="21"/>
        <end position="31"/>
    </location>
</feature>
<organism evidence="2 3">
    <name type="scientific">Saccharopolyspora halophila</name>
    <dbReference type="NCBI Taxonomy" id="405551"/>
    <lineage>
        <taxon>Bacteria</taxon>
        <taxon>Bacillati</taxon>
        <taxon>Actinomycetota</taxon>
        <taxon>Actinomycetes</taxon>
        <taxon>Pseudonocardiales</taxon>
        <taxon>Pseudonocardiaceae</taxon>
        <taxon>Saccharopolyspora</taxon>
    </lineage>
</organism>
<gene>
    <name evidence="2" type="ORF">GCM10009854_21980</name>
</gene>
<keyword evidence="3" id="KW-1185">Reference proteome</keyword>
<protein>
    <recommendedName>
        <fullName evidence="4">Cobyrinic acid a,c-diamide synthase</fullName>
    </recommendedName>
</protein>
<reference evidence="3" key="1">
    <citation type="journal article" date="2019" name="Int. J. Syst. Evol. Microbiol.">
        <title>The Global Catalogue of Microorganisms (GCM) 10K type strain sequencing project: providing services to taxonomists for standard genome sequencing and annotation.</title>
        <authorList>
            <consortium name="The Broad Institute Genomics Platform"/>
            <consortium name="The Broad Institute Genome Sequencing Center for Infectious Disease"/>
            <person name="Wu L."/>
            <person name="Ma J."/>
        </authorList>
    </citation>
    <scope>NUCLEOTIDE SEQUENCE [LARGE SCALE GENOMIC DNA]</scope>
    <source>
        <strain evidence="3">JCM 16221</strain>
    </source>
</reference>
<evidence type="ECO:0000313" key="3">
    <source>
        <dbReference type="Proteomes" id="UP001501218"/>
    </source>
</evidence>
<proteinExistence type="predicted"/>
<name>A0ABP5T3I5_9PSEU</name>
<comment type="caution">
    <text evidence="2">The sequence shown here is derived from an EMBL/GenBank/DDBJ whole genome shotgun (WGS) entry which is preliminary data.</text>
</comment>
<dbReference type="RefSeq" id="WP_344129663.1">
    <property type="nucleotide sequence ID" value="NZ_BAAARA010000005.1"/>
</dbReference>
<evidence type="ECO:0000256" key="1">
    <source>
        <dbReference type="SAM" id="MobiDB-lite"/>
    </source>
</evidence>
<feature type="region of interest" description="Disordered" evidence="1">
    <location>
        <begin position="1"/>
        <end position="56"/>
    </location>
</feature>
<evidence type="ECO:0000313" key="2">
    <source>
        <dbReference type="EMBL" id="GAA2344828.1"/>
    </source>
</evidence>
<sequence length="120" mass="13304">MTRRVALPGAAELFRTTVPRTDQHAESRPEPPAEQPAADERAIAKRSGSGRRKHDSKITVYVADEELLRLEQARLALRAEHGIAVDRGRVVREAVAVLLADFEEQGADSVLVRRLRESGE</sequence>